<protein>
    <submittedName>
        <fullName evidence="1">Uncharacterized protein</fullName>
    </submittedName>
</protein>
<accession>A0A6C0B9C3</accession>
<organism evidence="1">
    <name type="scientific">viral metagenome</name>
    <dbReference type="NCBI Taxonomy" id="1070528"/>
    <lineage>
        <taxon>unclassified sequences</taxon>
        <taxon>metagenomes</taxon>
        <taxon>organismal metagenomes</taxon>
    </lineage>
</organism>
<sequence length="38" mass="4394">MDILKMSKMKKYEIKFSEKVSLLVNAAKTNKIRHVLSA</sequence>
<reference evidence="1" key="1">
    <citation type="journal article" date="2020" name="Nature">
        <title>Giant virus diversity and host interactions through global metagenomics.</title>
        <authorList>
            <person name="Schulz F."/>
            <person name="Roux S."/>
            <person name="Paez-Espino D."/>
            <person name="Jungbluth S."/>
            <person name="Walsh D.A."/>
            <person name="Denef V.J."/>
            <person name="McMahon K.D."/>
            <person name="Konstantinidis K.T."/>
            <person name="Eloe-Fadrosh E.A."/>
            <person name="Kyrpides N.C."/>
            <person name="Woyke T."/>
        </authorList>
    </citation>
    <scope>NUCLEOTIDE SEQUENCE</scope>
    <source>
        <strain evidence="1">GVMAG-M-3300010158-13</strain>
    </source>
</reference>
<evidence type="ECO:0000313" key="1">
    <source>
        <dbReference type="EMBL" id="QHS88063.1"/>
    </source>
</evidence>
<dbReference type="EMBL" id="MN739092">
    <property type="protein sequence ID" value="QHS88063.1"/>
    <property type="molecule type" value="Genomic_DNA"/>
</dbReference>
<name>A0A6C0B9C3_9ZZZZ</name>
<dbReference type="AlphaFoldDB" id="A0A6C0B9C3"/>
<proteinExistence type="predicted"/>